<accession>A0A177B8F6</accession>
<sequence length="144" mass="17125">MKRKSPRNLDLYINEPAYSDTSMDSTERKIFKRRISNSIMDPIFEISNRLKMKTIDLYDSRNTENYEKNIEKVLPRLKDIAIHDRKPCKCKKSDVLHRFIVSNLDENIKNETWTIMLKNMFNEHAEIVNINIELVTRSGILYLC</sequence>
<name>A0A177B8F6_9BILA</name>
<protein>
    <submittedName>
        <fullName evidence="1">Uncharacterized protein</fullName>
    </submittedName>
</protein>
<dbReference type="EMBL" id="LWCA01000212">
    <property type="protein sequence ID" value="OAF69913.1"/>
    <property type="molecule type" value="Genomic_DNA"/>
</dbReference>
<dbReference type="Proteomes" id="UP000078046">
    <property type="component" value="Unassembled WGS sequence"/>
</dbReference>
<dbReference type="AlphaFoldDB" id="A0A177B8F6"/>
<organism evidence="1 2">
    <name type="scientific">Intoshia linei</name>
    <dbReference type="NCBI Taxonomy" id="1819745"/>
    <lineage>
        <taxon>Eukaryota</taxon>
        <taxon>Metazoa</taxon>
        <taxon>Spiralia</taxon>
        <taxon>Lophotrochozoa</taxon>
        <taxon>Mesozoa</taxon>
        <taxon>Orthonectida</taxon>
        <taxon>Rhopaluridae</taxon>
        <taxon>Intoshia</taxon>
    </lineage>
</organism>
<evidence type="ECO:0000313" key="1">
    <source>
        <dbReference type="EMBL" id="OAF69913.1"/>
    </source>
</evidence>
<keyword evidence="2" id="KW-1185">Reference proteome</keyword>
<reference evidence="1 2" key="1">
    <citation type="submission" date="2016-04" db="EMBL/GenBank/DDBJ databases">
        <title>The genome of Intoshia linei affirms orthonectids as highly simplified spiralians.</title>
        <authorList>
            <person name="Mikhailov K.V."/>
            <person name="Slusarev G.S."/>
            <person name="Nikitin M.A."/>
            <person name="Logacheva M.D."/>
            <person name="Penin A."/>
            <person name="Aleoshin V."/>
            <person name="Panchin Y.V."/>
        </authorList>
    </citation>
    <scope>NUCLEOTIDE SEQUENCE [LARGE SCALE GENOMIC DNA]</scope>
    <source>
        <strain evidence="1">Intl2013</strain>
        <tissue evidence="1">Whole animal</tissue>
    </source>
</reference>
<evidence type="ECO:0000313" key="2">
    <source>
        <dbReference type="Proteomes" id="UP000078046"/>
    </source>
</evidence>
<comment type="caution">
    <text evidence="1">The sequence shown here is derived from an EMBL/GenBank/DDBJ whole genome shotgun (WGS) entry which is preliminary data.</text>
</comment>
<proteinExistence type="predicted"/>
<gene>
    <name evidence="1" type="ORF">A3Q56_02276</name>
</gene>